<dbReference type="PANTHER" id="PTHR24286:SF12">
    <property type="entry name" value="CYTOCHROME P450 FAMILY PROTEIN, EXPRESSED"/>
    <property type="match status" value="1"/>
</dbReference>
<dbReference type="GO" id="GO:0020037">
    <property type="term" value="F:heme binding"/>
    <property type="evidence" value="ECO:0007669"/>
    <property type="project" value="InterPro"/>
</dbReference>
<evidence type="ECO:0000256" key="3">
    <source>
        <dbReference type="SAM" id="Phobius"/>
    </source>
</evidence>
<dbReference type="HOGENOM" id="CLU_812296_0_0_1"/>
<keyword evidence="3" id="KW-1133">Transmembrane helix</keyword>
<keyword evidence="3" id="KW-0472">Membrane</keyword>
<feature type="transmembrane region" description="Helical" evidence="3">
    <location>
        <begin position="6"/>
        <end position="27"/>
    </location>
</feature>
<dbReference type="eggNOG" id="KOG0157">
    <property type="taxonomic scope" value="Eukaryota"/>
</dbReference>
<dbReference type="EnsemblPlants" id="LPERR10G05710.1">
    <property type="protein sequence ID" value="LPERR10G05710.1"/>
    <property type="gene ID" value="LPERR10G05710"/>
</dbReference>
<reference evidence="5" key="2">
    <citation type="submission" date="2013-12" db="EMBL/GenBank/DDBJ databases">
        <authorList>
            <person name="Yu Y."/>
            <person name="Lee S."/>
            <person name="de Baynast K."/>
            <person name="Wissotski M."/>
            <person name="Liu L."/>
            <person name="Talag J."/>
            <person name="Goicoechea J."/>
            <person name="Angelova A."/>
            <person name="Jetty R."/>
            <person name="Kudrna D."/>
            <person name="Golser W."/>
            <person name="Rivera L."/>
            <person name="Zhang J."/>
            <person name="Wing R."/>
        </authorList>
    </citation>
    <scope>NUCLEOTIDE SEQUENCE</scope>
</reference>
<evidence type="ECO:0008006" key="6">
    <source>
        <dbReference type="Google" id="ProtNLM"/>
    </source>
</evidence>
<proteinExistence type="predicted"/>
<dbReference type="GO" id="GO:0005506">
    <property type="term" value="F:iron ion binding"/>
    <property type="evidence" value="ECO:0007669"/>
    <property type="project" value="InterPro"/>
</dbReference>
<protein>
    <recommendedName>
        <fullName evidence="6">Cytochrome P450</fullName>
    </recommendedName>
</protein>
<accession>A0A0D9XJ62</accession>
<name>A0A0D9XJ62_9ORYZ</name>
<dbReference type="Proteomes" id="UP000032180">
    <property type="component" value="Chromosome 10"/>
</dbReference>
<dbReference type="PANTHER" id="PTHR24286">
    <property type="entry name" value="CYTOCHROME P450 26"/>
    <property type="match status" value="1"/>
</dbReference>
<dbReference type="AlphaFoldDB" id="A0A0D9XJ62"/>
<dbReference type="SUPFAM" id="SSF48264">
    <property type="entry name" value="Cytochrome P450"/>
    <property type="match status" value="1"/>
</dbReference>
<keyword evidence="5" id="KW-1185">Reference proteome</keyword>
<dbReference type="GO" id="GO:0016705">
    <property type="term" value="F:oxidoreductase activity, acting on paired donors, with incorporation or reduction of molecular oxygen"/>
    <property type="evidence" value="ECO:0007669"/>
    <property type="project" value="InterPro"/>
</dbReference>
<evidence type="ECO:0000256" key="1">
    <source>
        <dbReference type="ARBA" id="ARBA00022723"/>
    </source>
</evidence>
<dbReference type="GO" id="GO:0004497">
    <property type="term" value="F:monooxygenase activity"/>
    <property type="evidence" value="ECO:0007669"/>
    <property type="project" value="InterPro"/>
</dbReference>
<dbReference type="GO" id="GO:0016125">
    <property type="term" value="P:sterol metabolic process"/>
    <property type="evidence" value="ECO:0007669"/>
    <property type="project" value="TreeGrafter"/>
</dbReference>
<dbReference type="STRING" id="77586.A0A0D9XJ62"/>
<dbReference type="Gene3D" id="1.10.630.10">
    <property type="entry name" value="Cytochrome P450"/>
    <property type="match status" value="1"/>
</dbReference>
<dbReference type="Gramene" id="LPERR10G05710.1">
    <property type="protein sequence ID" value="LPERR10G05710.1"/>
    <property type="gene ID" value="LPERR10G05710"/>
</dbReference>
<evidence type="ECO:0000313" key="4">
    <source>
        <dbReference type="EnsemblPlants" id="LPERR10G05710.1"/>
    </source>
</evidence>
<reference evidence="4" key="3">
    <citation type="submission" date="2015-04" db="UniProtKB">
        <authorList>
            <consortium name="EnsemblPlants"/>
        </authorList>
    </citation>
    <scope>IDENTIFICATION</scope>
</reference>
<sequence>MVAAEWAWWLGLLAGTVPLLGLAVYHFTDAFYCAIFAITHMGRPRAKLPPGHMGLPFIGETLTLLWYFKLARRPNPDAFVEAKRRCYGGGVDVYRTHLYGSPAVLVCSPAANKFVFQSPDSFAMRWPRPELVGFSSIANVHGSRHARVRRFVVGAINSPNSLRTIAEVVQPRLVAALRSWAGKGTIAAATEIKKPSLLTEKIDEWVAGLVPGFRAFPLDIPGTTFHHARKCRRKLNSVFREELERRKVKLQVAGEKSDDDCDLMSGLMQMKDEQGNRLSDNEVVDNIVSLVIGGYE</sequence>
<evidence type="ECO:0000256" key="2">
    <source>
        <dbReference type="ARBA" id="ARBA00023004"/>
    </source>
</evidence>
<reference evidence="4 5" key="1">
    <citation type="submission" date="2012-08" db="EMBL/GenBank/DDBJ databases">
        <title>Oryza genome evolution.</title>
        <authorList>
            <person name="Wing R.A."/>
        </authorList>
    </citation>
    <scope>NUCLEOTIDE SEQUENCE</scope>
</reference>
<keyword evidence="3" id="KW-0812">Transmembrane</keyword>
<keyword evidence="2" id="KW-0408">Iron</keyword>
<keyword evidence="1" id="KW-0479">Metal-binding</keyword>
<dbReference type="GO" id="GO:0010268">
    <property type="term" value="P:brassinosteroid homeostasis"/>
    <property type="evidence" value="ECO:0007669"/>
    <property type="project" value="TreeGrafter"/>
</dbReference>
<dbReference type="GO" id="GO:0016132">
    <property type="term" value="P:brassinosteroid biosynthetic process"/>
    <property type="evidence" value="ECO:0007669"/>
    <property type="project" value="TreeGrafter"/>
</dbReference>
<dbReference type="InterPro" id="IPR036396">
    <property type="entry name" value="Cyt_P450_sf"/>
</dbReference>
<evidence type="ECO:0000313" key="5">
    <source>
        <dbReference type="Proteomes" id="UP000032180"/>
    </source>
</evidence>
<organism evidence="4 5">
    <name type="scientific">Leersia perrieri</name>
    <dbReference type="NCBI Taxonomy" id="77586"/>
    <lineage>
        <taxon>Eukaryota</taxon>
        <taxon>Viridiplantae</taxon>
        <taxon>Streptophyta</taxon>
        <taxon>Embryophyta</taxon>
        <taxon>Tracheophyta</taxon>
        <taxon>Spermatophyta</taxon>
        <taxon>Magnoliopsida</taxon>
        <taxon>Liliopsida</taxon>
        <taxon>Poales</taxon>
        <taxon>Poaceae</taxon>
        <taxon>BOP clade</taxon>
        <taxon>Oryzoideae</taxon>
        <taxon>Oryzeae</taxon>
        <taxon>Oryzinae</taxon>
        <taxon>Leersia</taxon>
    </lineage>
</organism>